<protein>
    <submittedName>
        <fullName evidence="1">Uncharacterized protein</fullName>
    </submittedName>
</protein>
<accession>A0A478FTX1</accession>
<evidence type="ECO:0000313" key="2">
    <source>
        <dbReference type="Proteomes" id="UP000324831"/>
    </source>
</evidence>
<name>A0A478FTX1_9MOLU</name>
<dbReference type="EMBL" id="BIMN01000004">
    <property type="protein sequence ID" value="GCE63786.1"/>
    <property type="molecule type" value="Genomic_DNA"/>
</dbReference>
<comment type="caution">
    <text evidence="1">The sequence shown here is derived from an EMBL/GenBank/DDBJ whole genome shotgun (WGS) entry which is preliminary data.</text>
</comment>
<organism evidence="1 2">
    <name type="scientific">Candidatus Mycoplasma haematohominis</name>
    <dbReference type="NCBI Taxonomy" id="1494318"/>
    <lineage>
        <taxon>Bacteria</taxon>
        <taxon>Bacillati</taxon>
        <taxon>Mycoplasmatota</taxon>
        <taxon>Mollicutes</taxon>
        <taxon>Mycoplasmataceae</taxon>
        <taxon>Mycoplasma</taxon>
    </lineage>
</organism>
<sequence length="256" mass="27893">MDPLKAAAAVDGGALAITGGGYGVATLLGKEPSKEHIADKGTEGNLSYEFQHHFVDASDGKNDSWWNWSYKSRYPSDTSRLSTEFKTGVSSGSKLKSKCSTAYSQAVKTSIHSDTKEANKTQYEKDIWTFCSIEGKKPLTIEEAGVEENEFRDGQTNASKLGGTKKSSLISTKHKGNDKFWEIQAQAFFETGGLGSRATVDGAGFKELSTSAVTYASKKTTSELKEACKNRYAEDVETNKEKETLRFCSLQGGKQE</sequence>
<reference evidence="1 2" key="1">
    <citation type="submission" date="2019-01" db="EMBL/GenBank/DDBJ databases">
        <title>Draft genome sequences of Candidatus Mycoplasma haemohominis SWG34-3 identified from a patient with pyrexia, anemia and liver dysfunction.</title>
        <authorList>
            <person name="Sekizuka T."/>
            <person name="Hattori N."/>
            <person name="Katano H."/>
            <person name="Takuma T."/>
            <person name="Ito T."/>
            <person name="Arai N."/>
            <person name="Yanai R."/>
            <person name="Ishii S."/>
            <person name="Miura Y."/>
            <person name="Tokunaga T."/>
            <person name="Watanabe H."/>
            <person name="Nomura N."/>
            <person name="Eguchi J."/>
            <person name="Arai T."/>
            <person name="Hasegawa H."/>
            <person name="Nakamaki T."/>
            <person name="Wakita T."/>
            <person name="Niki Y."/>
            <person name="Kuroda M."/>
        </authorList>
    </citation>
    <scope>NUCLEOTIDE SEQUENCE [LARGE SCALE GENOMIC DNA]</scope>
    <source>
        <strain evidence="1">SWG34-3</strain>
    </source>
</reference>
<dbReference type="AlphaFoldDB" id="A0A478FTX1"/>
<evidence type="ECO:0000313" key="1">
    <source>
        <dbReference type="EMBL" id="GCE63786.1"/>
    </source>
</evidence>
<dbReference type="Proteomes" id="UP000324831">
    <property type="component" value="Unassembled WGS sequence"/>
</dbReference>
<proteinExistence type="predicted"/>
<gene>
    <name evidence="1" type="ORF">MHSWG343_07930</name>
</gene>